<dbReference type="Pfam" id="PF24411">
    <property type="entry name" value="DUF7545"/>
    <property type="match status" value="1"/>
</dbReference>
<dbReference type="Proteomes" id="UP000319894">
    <property type="component" value="Unassembled WGS sequence"/>
</dbReference>
<protein>
    <submittedName>
        <fullName evidence="2">Uncharacterized protein</fullName>
    </submittedName>
</protein>
<dbReference type="OrthoDB" id="311268at2157"/>
<reference evidence="2 3" key="1">
    <citation type="submission" date="2018-06" db="EMBL/GenBank/DDBJ databases">
        <title>Natronomonas sp. F16-60 a new haloarchaeon isolated from a solar saltern of Isla Cristina, Huelva, Spain.</title>
        <authorList>
            <person name="Duran-Viseras A."/>
            <person name="Sanchez-Porro C."/>
            <person name="Ventosa A."/>
        </authorList>
    </citation>
    <scope>NUCLEOTIDE SEQUENCE [LARGE SCALE GENOMIC DNA]</scope>
    <source>
        <strain evidence="2 3">F16-60</strain>
    </source>
</reference>
<keyword evidence="3" id="KW-1185">Reference proteome</keyword>
<comment type="caution">
    <text evidence="2">The sequence shown here is derived from an EMBL/GenBank/DDBJ whole genome shotgun (WGS) entry which is preliminary data.</text>
</comment>
<proteinExistence type="predicted"/>
<gene>
    <name evidence="2" type="ORF">DP107_01345</name>
</gene>
<evidence type="ECO:0000313" key="3">
    <source>
        <dbReference type="Proteomes" id="UP000319894"/>
    </source>
</evidence>
<organism evidence="2 3">
    <name type="scientific">Haloglomus irregulare</name>
    <dbReference type="NCBI Taxonomy" id="2234134"/>
    <lineage>
        <taxon>Archaea</taxon>
        <taxon>Methanobacteriati</taxon>
        <taxon>Methanobacteriota</taxon>
        <taxon>Stenosarchaea group</taxon>
        <taxon>Halobacteria</taxon>
        <taxon>Halobacteriales</taxon>
        <taxon>Natronomonadaceae</taxon>
        <taxon>Haloglomus</taxon>
    </lineage>
</organism>
<name>A0A554NEP7_9EURY</name>
<feature type="region of interest" description="Disordered" evidence="1">
    <location>
        <begin position="1"/>
        <end position="20"/>
    </location>
</feature>
<evidence type="ECO:0000313" key="2">
    <source>
        <dbReference type="EMBL" id="TSD15856.1"/>
    </source>
</evidence>
<evidence type="ECO:0000256" key="1">
    <source>
        <dbReference type="SAM" id="MobiDB-lite"/>
    </source>
</evidence>
<dbReference type="AlphaFoldDB" id="A0A554NEP7"/>
<dbReference type="InParanoid" id="A0A554NEP7"/>
<sequence length="96" mass="10160">MAADNDAVTLTIDGPDGTDEVTLPTQLVEMLAEDGESASEVVGDLAMFGCAQRIHATVHHAEGGVDPELESIEATTMDLFEDRFGATYGELTGHDH</sequence>
<dbReference type="InterPro" id="IPR055967">
    <property type="entry name" value="DUF7545"/>
</dbReference>
<dbReference type="EMBL" id="QMDX01000001">
    <property type="protein sequence ID" value="TSD15856.1"/>
    <property type="molecule type" value="Genomic_DNA"/>
</dbReference>
<accession>A0A554NEP7</accession>
<dbReference type="RefSeq" id="WP_144260331.1">
    <property type="nucleotide sequence ID" value="NZ_QMDX01000001.1"/>
</dbReference>